<name>A0A0U1NPC8_9RHOB</name>
<dbReference type="OrthoDB" id="7824563at2"/>
<evidence type="ECO:0000256" key="2">
    <source>
        <dbReference type="ARBA" id="ARBA00022475"/>
    </source>
</evidence>
<dbReference type="STRING" id="282199.GCA_001049735_02631"/>
<keyword evidence="4" id="KW-0283">Flagellar rotation</keyword>
<comment type="subcellular location">
    <subcellularLocation>
        <location evidence="1">Cell membrane</location>
        <topology evidence="1">Peripheral membrane protein</topology>
    </subcellularLocation>
</comment>
<keyword evidence="9" id="KW-0966">Cell projection</keyword>
<gene>
    <name evidence="9" type="ORF">NIG5292_02632</name>
</gene>
<feature type="region of interest" description="Disordered" evidence="7">
    <location>
        <begin position="286"/>
        <end position="422"/>
    </location>
</feature>
<evidence type="ECO:0000256" key="6">
    <source>
        <dbReference type="ARBA" id="ARBA00025044"/>
    </source>
</evidence>
<feature type="domain" description="Flagellar motor switch protein FliN-like C-terminal" evidence="8">
    <location>
        <begin position="217"/>
        <end position="279"/>
    </location>
</feature>
<feature type="compositionally biased region" description="Gly residues" evidence="7">
    <location>
        <begin position="292"/>
        <end position="302"/>
    </location>
</feature>
<evidence type="ECO:0000256" key="3">
    <source>
        <dbReference type="ARBA" id="ARBA00022500"/>
    </source>
</evidence>
<dbReference type="Gene3D" id="2.30.330.10">
    <property type="entry name" value="SpoA-like"/>
    <property type="match status" value="1"/>
</dbReference>
<evidence type="ECO:0000256" key="1">
    <source>
        <dbReference type="ARBA" id="ARBA00004202"/>
    </source>
</evidence>
<dbReference type="Gene3D" id="3.40.1550.10">
    <property type="entry name" value="CheC-like"/>
    <property type="match status" value="1"/>
</dbReference>
<dbReference type="GO" id="GO:0006935">
    <property type="term" value="P:chemotaxis"/>
    <property type="evidence" value="ECO:0007669"/>
    <property type="project" value="UniProtKB-KW"/>
</dbReference>
<keyword evidence="9" id="KW-0969">Cilium</keyword>
<dbReference type="InterPro" id="IPR028976">
    <property type="entry name" value="CheC-like_sf"/>
</dbReference>
<dbReference type="GO" id="GO:0097588">
    <property type="term" value="P:archaeal or bacterial-type flagellum-dependent cell motility"/>
    <property type="evidence" value="ECO:0007669"/>
    <property type="project" value="UniProtKB-KW"/>
</dbReference>
<dbReference type="EMBL" id="CVQV01000023">
    <property type="protein sequence ID" value="CRK76567.1"/>
    <property type="molecule type" value="Genomic_DNA"/>
</dbReference>
<evidence type="ECO:0000256" key="5">
    <source>
        <dbReference type="ARBA" id="ARBA00023136"/>
    </source>
</evidence>
<sequence length="422" mass="44495">MSTPSTQPALRRKIKPNLNKVDTTGLQERALRLLVSRAGQGCHDVDVATSNMRFDVLTLESLLETLEDGLMMRLLEGAGGQRGLMCISVGAIAALVEVQLTGKVSPTAAPERAATRTDARLAQPFTQEILNALAEQPEVFGGAAPFDIGAVFAEKRLAPLALENGDFHIIRMTVDFNLGAKSGDIIFAFPVAVLPPVEAPIIALDDARSPRDILGDGRVSLRAVLHRVTMPYSALRDLKVGDCVNIPRNAPRQMRLEAESRVVARGMLGMINGSKAVRLGHDTTTEQMEPLHGGGGHSGTGLAGLSSEQTAMGGMPELPSSFNTPAETPGPGFPGALEGFTTVEDLPDVGLSLPEDGAALSDDDFLEPTDDAAPMPTAEMAGSPDAFDAESLPPLDMPDLPPLGDGEMADFAPMPDFPPLPE</sequence>
<keyword evidence="3" id="KW-0145">Chemotaxis</keyword>
<evidence type="ECO:0000259" key="8">
    <source>
        <dbReference type="Pfam" id="PF01052"/>
    </source>
</evidence>
<evidence type="ECO:0000313" key="10">
    <source>
        <dbReference type="Proteomes" id="UP000048949"/>
    </source>
</evidence>
<keyword evidence="9" id="KW-0282">Flagellum</keyword>
<dbReference type="AlphaFoldDB" id="A0A0U1NPC8"/>
<dbReference type="InterPro" id="IPR036429">
    <property type="entry name" value="SpoA-like_sf"/>
</dbReference>
<comment type="function">
    <text evidence="6">FliM is one of three proteins (FliG, FliN, FliM) that forms the rotor-mounted switch complex (C ring), located at the base of the basal body. This complex interacts with the CheY and CheZ chemotaxis proteins, in addition to contacting components of the motor that determine the direction of flagellar rotation.</text>
</comment>
<evidence type="ECO:0000313" key="9">
    <source>
        <dbReference type="EMBL" id="CRK76567.1"/>
    </source>
</evidence>
<evidence type="ECO:0000256" key="4">
    <source>
        <dbReference type="ARBA" id="ARBA00022779"/>
    </source>
</evidence>
<accession>A0A0U1NPC8</accession>
<evidence type="ECO:0000256" key="7">
    <source>
        <dbReference type="SAM" id="MobiDB-lite"/>
    </source>
</evidence>
<protein>
    <submittedName>
        <fullName evidence="9">Flagellar motor switch protein FliM</fullName>
    </submittedName>
</protein>
<feature type="compositionally biased region" description="Acidic residues" evidence="7">
    <location>
        <begin position="361"/>
        <end position="370"/>
    </location>
</feature>
<dbReference type="Proteomes" id="UP000048949">
    <property type="component" value="Unassembled WGS sequence"/>
</dbReference>
<organism evidence="9 10">
    <name type="scientific">Nereida ignava</name>
    <dbReference type="NCBI Taxonomy" id="282199"/>
    <lineage>
        <taxon>Bacteria</taxon>
        <taxon>Pseudomonadati</taxon>
        <taxon>Pseudomonadota</taxon>
        <taxon>Alphaproteobacteria</taxon>
        <taxon>Rhodobacterales</taxon>
        <taxon>Roseobacteraceae</taxon>
        <taxon>Nereida</taxon>
    </lineage>
</organism>
<dbReference type="RefSeq" id="WP_048599968.1">
    <property type="nucleotide sequence ID" value="NZ_CVPC01000023.1"/>
</dbReference>
<dbReference type="SUPFAM" id="SSF101801">
    <property type="entry name" value="Surface presentation of antigens (SPOA)"/>
    <property type="match status" value="1"/>
</dbReference>
<keyword evidence="10" id="KW-1185">Reference proteome</keyword>
<dbReference type="InterPro" id="IPR001543">
    <property type="entry name" value="FliN-like_C"/>
</dbReference>
<keyword evidence="5" id="KW-0472">Membrane</keyword>
<dbReference type="GO" id="GO:0005886">
    <property type="term" value="C:plasma membrane"/>
    <property type="evidence" value="ECO:0007669"/>
    <property type="project" value="UniProtKB-SubCell"/>
</dbReference>
<proteinExistence type="predicted"/>
<reference evidence="9 10" key="1">
    <citation type="submission" date="2015-04" db="EMBL/GenBank/DDBJ databases">
        <authorList>
            <person name="Syromyatnikov M.Y."/>
            <person name="Popov V.N."/>
        </authorList>
    </citation>
    <scope>NUCLEOTIDE SEQUENCE [LARGE SCALE GENOMIC DNA]</scope>
    <source>
        <strain evidence="9 10">CECT 5292</strain>
    </source>
</reference>
<keyword evidence="2" id="KW-1003">Cell membrane</keyword>
<dbReference type="Pfam" id="PF01052">
    <property type="entry name" value="FliMN_C"/>
    <property type="match status" value="1"/>
</dbReference>